<sequence length="557" mass="59738">MRFQVLMLLALSAGAVASLDYLPVCREIARAVSNVSAVFYPGSGFFEADVWHWAISSYELSTCSVEPGSAADVGVVPQILGTHRTPFAVKGGGHASNPGFSSTKGVHISMTRFDTVTYDAAAQTARLGQGSFGTTSYGLVTPDGNERTVTASDEDLFWALKGGGNNFGIVTHFTLNTYPQTDGGTLLYGPDQLDAVQDAFATFTTFNDPKAQIITTINSVIGVPGVAQLLFDDAPTPPPGIFDAFLETPSLINTGKSVLIFDTVTVRQFTPDLVKAILNESEYLGTRLPLETEYLLSYDVEPFAANYLLNPNRTSPTSAFPPVRSEGVPLNLYFAWILPSFDSKMQQAARDSVKRIQQLELALGPGETALPRYPNYAIYDTPLEDMFGHEGQMRVLTVTLSLLIAFVSVVAANAPQSTASACTPSCPLGDKNDSALGSSDSNDSAGTITCYYPMSSAAPKEFSCTYSSANGQLTADDDEGLCPSSAATSCTSRRKRSSENRVQNIVRKYSNMRAAAVHGDVGIAPTREIPDFVKSRARLSRRIRAYAPPIIVAVMHA</sequence>
<evidence type="ECO:0000256" key="1">
    <source>
        <dbReference type="ARBA" id="ARBA00005466"/>
    </source>
</evidence>
<evidence type="ECO:0000259" key="6">
    <source>
        <dbReference type="Pfam" id="PF01565"/>
    </source>
</evidence>
<keyword evidence="2" id="KW-0285">Flavoprotein</keyword>
<feature type="signal peptide" evidence="5">
    <location>
        <begin position="1"/>
        <end position="17"/>
    </location>
</feature>
<dbReference type="EMBL" id="JH687837">
    <property type="protein sequence ID" value="EJD37671.1"/>
    <property type="molecule type" value="Genomic_DNA"/>
</dbReference>
<dbReference type="PANTHER" id="PTHR42973">
    <property type="entry name" value="BINDING OXIDOREDUCTASE, PUTATIVE (AFU_ORTHOLOGUE AFUA_1G17690)-RELATED"/>
    <property type="match status" value="1"/>
</dbReference>
<dbReference type="PANTHER" id="PTHR42973:SF13">
    <property type="entry name" value="FAD-BINDING PCMH-TYPE DOMAIN-CONTAINING PROTEIN"/>
    <property type="match status" value="1"/>
</dbReference>
<feature type="domain" description="FAD linked oxidase N-terminal" evidence="6">
    <location>
        <begin position="64"/>
        <end position="130"/>
    </location>
</feature>
<keyword evidence="5" id="KW-0732">Signal</keyword>
<proteinExistence type="inferred from homology"/>
<organism evidence="7 8">
    <name type="scientific">Auricularia subglabra (strain TFB-10046 / SS5)</name>
    <name type="common">White-rot fungus</name>
    <name type="synonym">Auricularia delicata (strain TFB10046)</name>
    <dbReference type="NCBI Taxonomy" id="717982"/>
    <lineage>
        <taxon>Eukaryota</taxon>
        <taxon>Fungi</taxon>
        <taxon>Dikarya</taxon>
        <taxon>Basidiomycota</taxon>
        <taxon>Agaricomycotina</taxon>
        <taxon>Agaricomycetes</taxon>
        <taxon>Auriculariales</taxon>
        <taxon>Auriculariaceae</taxon>
        <taxon>Auricularia</taxon>
    </lineage>
</organism>
<dbReference type="InterPro" id="IPR050416">
    <property type="entry name" value="FAD-linked_Oxidoreductase"/>
</dbReference>
<name>J0WUP7_AURST</name>
<protein>
    <recommendedName>
        <fullName evidence="6">FAD linked oxidase N-terminal domain-containing protein</fullName>
    </recommendedName>
</protein>
<dbReference type="eggNOG" id="KOG1231">
    <property type="taxonomic scope" value="Eukaryota"/>
</dbReference>
<comment type="similarity">
    <text evidence="1">Belongs to the oxygen-dependent FAD-linked oxidoreductase family.</text>
</comment>
<dbReference type="OrthoDB" id="2151789at2759"/>
<evidence type="ECO:0000313" key="7">
    <source>
        <dbReference type="EMBL" id="EJD37671.1"/>
    </source>
</evidence>
<dbReference type="GO" id="GO:0050660">
    <property type="term" value="F:flavin adenine dinucleotide binding"/>
    <property type="evidence" value="ECO:0007669"/>
    <property type="project" value="InterPro"/>
</dbReference>
<dbReference type="SUPFAM" id="SSF56176">
    <property type="entry name" value="FAD-binding/transporter-associated domain-like"/>
    <property type="match status" value="1"/>
</dbReference>
<evidence type="ECO:0000313" key="8">
    <source>
        <dbReference type="Proteomes" id="UP000006514"/>
    </source>
</evidence>
<evidence type="ECO:0000256" key="3">
    <source>
        <dbReference type="ARBA" id="ARBA00022827"/>
    </source>
</evidence>
<accession>J0WUP7</accession>
<dbReference type="Pfam" id="PF01565">
    <property type="entry name" value="FAD_binding_4"/>
    <property type="match status" value="1"/>
</dbReference>
<dbReference type="InParanoid" id="J0WUP7"/>
<gene>
    <name evidence="7" type="ORF">AURDEDRAFT_188033</name>
</gene>
<evidence type="ECO:0000256" key="2">
    <source>
        <dbReference type="ARBA" id="ARBA00022630"/>
    </source>
</evidence>
<evidence type="ECO:0000256" key="4">
    <source>
        <dbReference type="ARBA" id="ARBA00023002"/>
    </source>
</evidence>
<feature type="chain" id="PRO_5003740771" description="FAD linked oxidase N-terminal domain-containing protein" evidence="5">
    <location>
        <begin position="18"/>
        <end position="557"/>
    </location>
</feature>
<keyword evidence="8" id="KW-1185">Reference proteome</keyword>
<dbReference type="KEGG" id="adl:AURDEDRAFT_188033"/>
<dbReference type="OMA" id="HAPINSW"/>
<dbReference type="GO" id="GO:0016491">
    <property type="term" value="F:oxidoreductase activity"/>
    <property type="evidence" value="ECO:0007669"/>
    <property type="project" value="UniProtKB-KW"/>
</dbReference>
<keyword evidence="3" id="KW-0274">FAD</keyword>
<dbReference type="InterPro" id="IPR036318">
    <property type="entry name" value="FAD-bd_PCMH-like_sf"/>
</dbReference>
<dbReference type="AlphaFoldDB" id="J0WUP7"/>
<keyword evidence="4" id="KW-0560">Oxidoreductase</keyword>
<reference evidence="8" key="1">
    <citation type="journal article" date="2012" name="Science">
        <title>The Paleozoic origin of enzymatic lignin decomposition reconstructed from 31 fungal genomes.</title>
        <authorList>
            <person name="Floudas D."/>
            <person name="Binder M."/>
            <person name="Riley R."/>
            <person name="Barry K."/>
            <person name="Blanchette R.A."/>
            <person name="Henrissat B."/>
            <person name="Martinez A.T."/>
            <person name="Otillar R."/>
            <person name="Spatafora J.W."/>
            <person name="Yadav J.S."/>
            <person name="Aerts A."/>
            <person name="Benoit I."/>
            <person name="Boyd A."/>
            <person name="Carlson A."/>
            <person name="Copeland A."/>
            <person name="Coutinho P.M."/>
            <person name="de Vries R.P."/>
            <person name="Ferreira P."/>
            <person name="Findley K."/>
            <person name="Foster B."/>
            <person name="Gaskell J."/>
            <person name="Glotzer D."/>
            <person name="Gorecki P."/>
            <person name="Heitman J."/>
            <person name="Hesse C."/>
            <person name="Hori C."/>
            <person name="Igarashi K."/>
            <person name="Jurgens J.A."/>
            <person name="Kallen N."/>
            <person name="Kersten P."/>
            <person name="Kohler A."/>
            <person name="Kuees U."/>
            <person name="Kumar T.K.A."/>
            <person name="Kuo A."/>
            <person name="LaButti K."/>
            <person name="Larrondo L.F."/>
            <person name="Lindquist E."/>
            <person name="Ling A."/>
            <person name="Lombard V."/>
            <person name="Lucas S."/>
            <person name="Lundell T."/>
            <person name="Martin R."/>
            <person name="McLaughlin D.J."/>
            <person name="Morgenstern I."/>
            <person name="Morin E."/>
            <person name="Murat C."/>
            <person name="Nagy L.G."/>
            <person name="Nolan M."/>
            <person name="Ohm R.A."/>
            <person name="Patyshakuliyeva A."/>
            <person name="Rokas A."/>
            <person name="Ruiz-Duenas F.J."/>
            <person name="Sabat G."/>
            <person name="Salamov A."/>
            <person name="Samejima M."/>
            <person name="Schmutz J."/>
            <person name="Slot J.C."/>
            <person name="St John F."/>
            <person name="Stenlid J."/>
            <person name="Sun H."/>
            <person name="Sun S."/>
            <person name="Syed K."/>
            <person name="Tsang A."/>
            <person name="Wiebenga A."/>
            <person name="Young D."/>
            <person name="Pisabarro A."/>
            <person name="Eastwood D.C."/>
            <person name="Martin F."/>
            <person name="Cullen D."/>
            <person name="Grigoriev I.V."/>
            <person name="Hibbett D.S."/>
        </authorList>
    </citation>
    <scope>NUCLEOTIDE SEQUENCE [LARGE SCALE GENOMIC DNA]</scope>
    <source>
        <strain evidence="8">TFB10046</strain>
    </source>
</reference>
<dbReference type="InterPro" id="IPR016169">
    <property type="entry name" value="FAD-bd_PCMH_sub2"/>
</dbReference>
<evidence type="ECO:0000256" key="5">
    <source>
        <dbReference type="SAM" id="SignalP"/>
    </source>
</evidence>
<dbReference type="Proteomes" id="UP000006514">
    <property type="component" value="Unassembled WGS sequence"/>
</dbReference>
<dbReference type="InterPro" id="IPR006094">
    <property type="entry name" value="Oxid_FAD_bind_N"/>
</dbReference>
<dbReference type="Gene3D" id="3.30.465.10">
    <property type="match status" value="2"/>
</dbReference>